<gene>
    <name evidence="3" type="primary">PowCR01_000108600</name>
    <name evidence="3" type="ORF">POWCR01_000108600</name>
</gene>
<dbReference type="AlphaFoldDB" id="A0A1C3KI19"/>
<dbReference type="VEuPathDB" id="PlasmoDB:PocGH01_00082700"/>
<evidence type="ECO:0000313" key="3">
    <source>
        <dbReference type="EMBL" id="SBT73374.1"/>
    </source>
</evidence>
<evidence type="ECO:0000256" key="2">
    <source>
        <dbReference type="SAM" id="Phobius"/>
    </source>
</evidence>
<accession>A0A1C3KI19</accession>
<keyword evidence="2" id="KW-0472">Membrane</keyword>
<feature type="transmembrane region" description="Helical" evidence="2">
    <location>
        <begin position="477"/>
        <end position="496"/>
    </location>
</feature>
<dbReference type="Proteomes" id="UP000243200">
    <property type="component" value="Unassembled WGS sequence"/>
</dbReference>
<sequence length="504" mass="58349">MDKTKDNCEEIKKASNIQTYISILPYKTAILRGVINIINEFKKKKEDGVDYKNLCKEITKYINLQKKCVRQEIRNKGKNLVHKEWKTVLTSLLTTFNSQKVNRLCYLDDDKNIDHKKHILDLHELFRNFCIQKKARLQSTSEVDFEKCSEYMSWIVEKKKEIQSRDPNYNFISQYEEYFHIHHNCNYPWLLRDTPDIICRKATRTKAKEEKDQGKSSVDASQTAPTVNPNRSADPKKNIPLEPSNHSKGEVVLTSGKAGDSDHEKTPAQTTSADSKSANNSTQLNNQTMTLDGTPVADTSLVYQPNEDDEYKKFKSLFYSPEDNIDSHNVPHDVHDEFKKKFTTFSNKYLSLIQGEPITSITTKAYKYIPQKPFNYKLFLQSLRSQVFQSNISKQQLIPRLPSAQSYQPTMLDSQQFPKTIQPIISYVPTTKPMKKQLPLFRLLLPITKNPPDNNNISKVEIEPAAPDPSYFRSPSMIYTLVFLTLFTIITLFYLLSKVNIFMH</sequence>
<evidence type="ECO:0000256" key="1">
    <source>
        <dbReference type="SAM" id="MobiDB-lite"/>
    </source>
</evidence>
<proteinExistence type="predicted"/>
<evidence type="ECO:0000313" key="4">
    <source>
        <dbReference type="Proteomes" id="UP000243200"/>
    </source>
</evidence>
<reference evidence="3 4" key="1">
    <citation type="submission" date="2016-06" db="EMBL/GenBank/DDBJ databases">
        <authorList>
            <consortium name="Pathogen Informatics"/>
        </authorList>
    </citation>
    <scope>NUCLEOTIDE SEQUENCE [LARGE SCALE GENOMIC DNA]</scope>
</reference>
<dbReference type="EMBL" id="FLRJ01000344">
    <property type="protein sequence ID" value="SBT73374.1"/>
    <property type="molecule type" value="Genomic_DNA"/>
</dbReference>
<name>A0A1C3KI19_PLAOA</name>
<feature type="compositionally biased region" description="Polar residues" evidence="1">
    <location>
        <begin position="215"/>
        <end position="231"/>
    </location>
</feature>
<dbReference type="VEuPathDB" id="PlasmoDB:POWCR01_000108600"/>
<organism evidence="3 4">
    <name type="scientific">Plasmodium ovale</name>
    <name type="common">malaria parasite P. ovale</name>
    <dbReference type="NCBI Taxonomy" id="36330"/>
    <lineage>
        <taxon>Eukaryota</taxon>
        <taxon>Sar</taxon>
        <taxon>Alveolata</taxon>
        <taxon>Apicomplexa</taxon>
        <taxon>Aconoidasida</taxon>
        <taxon>Haemosporida</taxon>
        <taxon>Plasmodiidae</taxon>
        <taxon>Plasmodium</taxon>
        <taxon>Plasmodium (Plasmodium)</taxon>
    </lineage>
</organism>
<keyword evidence="2" id="KW-1133">Transmembrane helix</keyword>
<feature type="region of interest" description="Disordered" evidence="1">
    <location>
        <begin position="205"/>
        <end position="293"/>
    </location>
</feature>
<feature type="compositionally biased region" description="Polar residues" evidence="1">
    <location>
        <begin position="267"/>
        <end position="291"/>
    </location>
</feature>
<keyword evidence="2" id="KW-0812">Transmembrane</keyword>
<protein>
    <submittedName>
        <fullName evidence="3">STP1 protein</fullName>
    </submittedName>
</protein>
<feature type="compositionally biased region" description="Basic and acidic residues" evidence="1">
    <location>
        <begin position="233"/>
        <end position="249"/>
    </location>
</feature>